<evidence type="ECO:0000313" key="1">
    <source>
        <dbReference type="EMBL" id="CAB4188022.1"/>
    </source>
</evidence>
<name>A0A6J5QW83_9CAUD</name>
<sequence>MSYNGSGTFVINSSDQPVVSGTTITSTAFNALTADLATGLSTAITKDGQTIVTANIPFGGYKLTNIGAPTVDGDALRYGTVVPVPSGGSGVATITGMVKGNGASAFTAGTAGTDYVAPGTATTFTATQTFNGSSSTLGAVLSDAASTTTISATAATGTVAYYPSTQSILYYTTAASANWIVNIAFSAGTTLNTALATGQSITVAFLVTQGSSARYNTAVQIDGTTSGVTTVWQGGAPTSGTANGVAAYTYTVIKTGSAAFTVLATLAQFST</sequence>
<organism evidence="1">
    <name type="scientific">uncultured Caudovirales phage</name>
    <dbReference type="NCBI Taxonomy" id="2100421"/>
    <lineage>
        <taxon>Viruses</taxon>
        <taxon>Duplodnaviria</taxon>
        <taxon>Heunggongvirae</taxon>
        <taxon>Uroviricota</taxon>
        <taxon>Caudoviricetes</taxon>
        <taxon>Peduoviridae</taxon>
        <taxon>Maltschvirus</taxon>
        <taxon>Maltschvirus maltsch</taxon>
    </lineage>
</organism>
<proteinExistence type="predicted"/>
<gene>
    <name evidence="1" type="ORF">UFOVP1166_32</name>
</gene>
<protein>
    <submittedName>
        <fullName evidence="1">Uncharacterized protein</fullName>
    </submittedName>
</protein>
<dbReference type="EMBL" id="LR797117">
    <property type="protein sequence ID" value="CAB4188022.1"/>
    <property type="molecule type" value="Genomic_DNA"/>
</dbReference>
<reference evidence="1" key="1">
    <citation type="submission" date="2020-05" db="EMBL/GenBank/DDBJ databases">
        <authorList>
            <person name="Chiriac C."/>
            <person name="Salcher M."/>
            <person name="Ghai R."/>
            <person name="Kavagutti S V."/>
        </authorList>
    </citation>
    <scope>NUCLEOTIDE SEQUENCE</scope>
</reference>
<accession>A0A6J5QW83</accession>